<organism evidence="2 3">
    <name type="scientific">Microbacterium enclense</name>
    <dbReference type="NCBI Taxonomy" id="993073"/>
    <lineage>
        <taxon>Bacteria</taxon>
        <taxon>Bacillati</taxon>
        <taxon>Actinomycetota</taxon>
        <taxon>Actinomycetes</taxon>
        <taxon>Micrococcales</taxon>
        <taxon>Microbacteriaceae</taxon>
        <taxon>Microbacterium</taxon>
    </lineage>
</organism>
<dbReference type="EMBL" id="FMYG01000005">
    <property type="protein sequence ID" value="SDC47092.1"/>
    <property type="molecule type" value="Genomic_DNA"/>
</dbReference>
<dbReference type="AlphaFoldDB" id="A0A1G6LUZ4"/>
<evidence type="ECO:0000313" key="2">
    <source>
        <dbReference type="EMBL" id="SDC47092.1"/>
    </source>
</evidence>
<reference evidence="2 3" key="1">
    <citation type="submission" date="2016-09" db="EMBL/GenBank/DDBJ databases">
        <authorList>
            <person name="Capua I."/>
            <person name="De Benedictis P."/>
            <person name="Joannis T."/>
            <person name="Lombin L.H."/>
            <person name="Cattoli G."/>
        </authorList>
    </citation>
    <scope>NUCLEOTIDE SEQUENCE [LARGE SCALE GENOMIC DNA]</scope>
    <source>
        <strain evidence="2 3">NIO-1002</strain>
    </source>
</reference>
<evidence type="ECO:0000259" key="1">
    <source>
        <dbReference type="Pfam" id="PF25355"/>
    </source>
</evidence>
<gene>
    <name evidence="2" type="ORF">SAMN05216418_2312</name>
</gene>
<dbReference type="Pfam" id="PF25355">
    <property type="entry name" value="DUF7882"/>
    <property type="match status" value="1"/>
</dbReference>
<feature type="domain" description="DUF7882" evidence="1">
    <location>
        <begin position="1"/>
        <end position="96"/>
    </location>
</feature>
<dbReference type="STRING" id="993073.AS029_10215"/>
<protein>
    <recommendedName>
        <fullName evidence="1">DUF7882 domain-containing protein</fullName>
    </recommendedName>
</protein>
<evidence type="ECO:0000313" key="3">
    <source>
        <dbReference type="Proteomes" id="UP000183203"/>
    </source>
</evidence>
<proteinExistence type="predicted"/>
<name>A0A1G6LUZ4_9MICO</name>
<dbReference type="Proteomes" id="UP000183203">
    <property type="component" value="Unassembled WGS sequence"/>
</dbReference>
<accession>A0A1G6LUZ4</accession>
<dbReference type="OrthoDB" id="5123855at2"/>
<dbReference type="RefSeq" id="WP_058232508.1">
    <property type="nucleotide sequence ID" value="NZ_FMYG01000005.1"/>
</dbReference>
<sequence length="123" mass="13800">MGKFVYDSSVKVEFEDRLLAHLQAVIIVKVRRGETFTFTWKDDISTGGGRTCVYIHSGVSLVFKFHGGRMPQLNPAWLHALTFNANSSRGLYIVAEPEGTFRPPEPAKEMVFMEVPRYAPPGP</sequence>
<dbReference type="InterPro" id="IPR057204">
    <property type="entry name" value="DUF7882"/>
</dbReference>